<dbReference type="PANTHER" id="PTHR10030:SF37">
    <property type="entry name" value="ALPHA-L-FUCOSIDASE-RELATED"/>
    <property type="match status" value="1"/>
</dbReference>
<evidence type="ECO:0000256" key="1">
    <source>
        <dbReference type="ARBA" id="ARBA00004071"/>
    </source>
</evidence>
<dbReference type="HOGENOM" id="CLU_401622_0_0_10"/>
<evidence type="ECO:0000256" key="2">
    <source>
        <dbReference type="ARBA" id="ARBA00007951"/>
    </source>
</evidence>
<dbReference type="PATRIC" id="fig|1227271.3.peg.619"/>
<protein>
    <recommendedName>
        <fullName evidence="3">alpha-L-fucosidase</fullName>
        <ecNumber evidence="3">3.2.1.51</ecNumber>
    </recommendedName>
</protein>
<dbReference type="GO" id="GO:0004560">
    <property type="term" value="F:alpha-L-fucosidase activity"/>
    <property type="evidence" value="ECO:0007669"/>
    <property type="project" value="InterPro"/>
</dbReference>
<gene>
    <name evidence="9" type="ORF">HMPREF1555_00702</name>
</gene>
<evidence type="ECO:0000256" key="6">
    <source>
        <dbReference type="ARBA" id="ARBA00023295"/>
    </source>
</evidence>
<accession>A0A0E2M6N9</accession>
<dbReference type="PANTHER" id="PTHR10030">
    <property type="entry name" value="ALPHA-L-FUCOSIDASE"/>
    <property type="match status" value="1"/>
</dbReference>
<proteinExistence type="inferred from homology"/>
<dbReference type="Proteomes" id="UP000016630">
    <property type="component" value="Unassembled WGS sequence"/>
</dbReference>
<dbReference type="InterPro" id="IPR057739">
    <property type="entry name" value="Glyco_hydro_29_N"/>
</dbReference>
<feature type="signal peptide" evidence="7">
    <location>
        <begin position="1"/>
        <end position="26"/>
    </location>
</feature>
<dbReference type="GO" id="GO:0016139">
    <property type="term" value="P:glycoside catabolic process"/>
    <property type="evidence" value="ECO:0007669"/>
    <property type="project" value="TreeGrafter"/>
</dbReference>
<keyword evidence="4 7" id="KW-0732">Signal</keyword>
<evidence type="ECO:0000256" key="3">
    <source>
        <dbReference type="ARBA" id="ARBA00012662"/>
    </source>
</evidence>
<dbReference type="Pfam" id="PF01120">
    <property type="entry name" value="Alpha_L_fucos"/>
    <property type="match status" value="1"/>
</dbReference>
<dbReference type="SUPFAM" id="SSF51445">
    <property type="entry name" value="(Trans)glycosidases"/>
    <property type="match status" value="1"/>
</dbReference>
<dbReference type="InterPro" id="IPR000933">
    <property type="entry name" value="Glyco_hydro_29"/>
</dbReference>
<name>A0A0E2M6N9_PORGN</name>
<dbReference type="Gene3D" id="3.20.20.80">
    <property type="entry name" value="Glycosidases"/>
    <property type="match status" value="1"/>
</dbReference>
<evidence type="ECO:0000256" key="5">
    <source>
        <dbReference type="ARBA" id="ARBA00022801"/>
    </source>
</evidence>
<comment type="similarity">
    <text evidence="2">Belongs to the glycosyl hydrolase 29 family.</text>
</comment>
<comment type="caution">
    <text evidence="9">The sequence shown here is derived from an EMBL/GenBank/DDBJ whole genome shotgun (WGS) entry which is preliminary data.</text>
</comment>
<sequence length="698" mass="79004">MMNKTHFLRILLSLATVCFLSLSLVAQRHSEAFERWHRDKFSLFIHYGLYSELGGVWQGKPVKNGYSEQIYSFGIRDMKQYEPVAKRFRPDRWDAEAIVALARKAGMKSIVFTSKHHDGFCMYRSAETPFNIVEATPSRRDVMKELSDACQRSGMKFGVYFSLIDWHFPEANPISDHNADRITPAHHQYNMRQVREILTGYGPVSELWFDMGSLTPEQSEELYRLVHELQPDCMVSGRLGNDRADFAVMGDNELPTEPIAIPWQTAASMFPETWGYRSWQERGTVRDKAREKFEDLVRVVCRGGNYLLNIGPEGNGSILPYESEVLRTMGEFLDMYGEGIYGTERSPFPELLPFGEVSVRDSMLYLFVRPDMAGKEVFIPVNGEFLEEVSNLTNASPLNMDIRKTGVRIRMPASMPESFLVLALAFNRNDFVLAGRPQSYPLHMANSSRIYGHSCWDYYTGFKSITGMKWQAVSAPRAIIYTDMEAGKTLRLSVGREEREITLEGGKSEEVSISHDGLSWGKPYVRQVGGVFGMIPDNILRGDSIPLPLPKGWEEMPVGQVEKKPWGEISSCLLVQDVASDREQTVACHLTFGNGIYVTFNGKQITAELIRETGVPHELTVCLPLQKGKNRLAVKFMNRFGEELIRGVSWPKSYTRYLLPIEGFSLEKAGKKGIPIELRPASVRYQGASTSIPNIALL</sequence>
<evidence type="ECO:0000313" key="9">
    <source>
        <dbReference type="EMBL" id="ERJ67859.1"/>
    </source>
</evidence>
<evidence type="ECO:0000313" key="10">
    <source>
        <dbReference type="Proteomes" id="UP000016630"/>
    </source>
</evidence>
<dbReference type="GO" id="GO:0006004">
    <property type="term" value="P:fucose metabolic process"/>
    <property type="evidence" value="ECO:0007669"/>
    <property type="project" value="InterPro"/>
</dbReference>
<keyword evidence="5" id="KW-0378">Hydrolase</keyword>
<evidence type="ECO:0000256" key="4">
    <source>
        <dbReference type="ARBA" id="ARBA00022729"/>
    </source>
</evidence>
<keyword evidence="6" id="KW-0326">Glycosidase</keyword>
<reference evidence="9 10" key="1">
    <citation type="submission" date="2013-06" db="EMBL/GenBank/DDBJ databases">
        <authorList>
            <person name="Weinstock G."/>
            <person name="Sodergren E."/>
            <person name="Lobos E.A."/>
            <person name="Fulton L."/>
            <person name="Fulton R."/>
            <person name="Courtney L."/>
            <person name="Fronick C."/>
            <person name="O'Laughlin M."/>
            <person name="Godfrey J."/>
            <person name="Wilson R.M."/>
            <person name="Miner T."/>
            <person name="Farmer C."/>
            <person name="Delehaunty K."/>
            <person name="Cordes M."/>
            <person name="Minx P."/>
            <person name="Tomlinson C."/>
            <person name="Chen J."/>
            <person name="Wollam A."/>
            <person name="Pepin K.H."/>
            <person name="Bhonagiri V."/>
            <person name="Zhang X."/>
            <person name="Warren W."/>
            <person name="Mitreva M."/>
            <person name="Mardis E.R."/>
            <person name="Wilson R.K."/>
        </authorList>
    </citation>
    <scope>NUCLEOTIDE SEQUENCE [LARGE SCALE GENOMIC DNA]</scope>
    <source>
        <strain evidence="9 10">F0570</strain>
    </source>
</reference>
<dbReference type="GO" id="GO:0005764">
    <property type="term" value="C:lysosome"/>
    <property type="evidence" value="ECO:0007669"/>
    <property type="project" value="TreeGrafter"/>
</dbReference>
<feature type="domain" description="Glycoside hydrolase family 29 N-terminal" evidence="8">
    <location>
        <begin position="29"/>
        <end position="338"/>
    </location>
</feature>
<organism evidence="9 10">
    <name type="scientific">Porphyromonas gingivalis F0570</name>
    <dbReference type="NCBI Taxonomy" id="1227271"/>
    <lineage>
        <taxon>Bacteria</taxon>
        <taxon>Pseudomonadati</taxon>
        <taxon>Bacteroidota</taxon>
        <taxon>Bacteroidia</taxon>
        <taxon>Bacteroidales</taxon>
        <taxon>Porphyromonadaceae</taxon>
        <taxon>Porphyromonas</taxon>
    </lineage>
</organism>
<evidence type="ECO:0000256" key="7">
    <source>
        <dbReference type="SAM" id="SignalP"/>
    </source>
</evidence>
<feature type="chain" id="PRO_5002399060" description="alpha-L-fucosidase" evidence="7">
    <location>
        <begin position="27"/>
        <end position="698"/>
    </location>
</feature>
<comment type="function">
    <text evidence="1">Alpha-L-fucosidase is responsible for hydrolyzing the alpha-1,6-linked fucose joined to the reducing-end N-acetylglucosamine of the carbohydrate moieties of glycoproteins.</text>
</comment>
<dbReference type="EMBL" id="AWUW01000041">
    <property type="protein sequence ID" value="ERJ67859.1"/>
    <property type="molecule type" value="Genomic_DNA"/>
</dbReference>
<dbReference type="AlphaFoldDB" id="A0A0E2M6N9"/>
<dbReference type="PRINTS" id="PR00741">
    <property type="entry name" value="GLHYDRLASE29"/>
</dbReference>
<dbReference type="InterPro" id="IPR017853">
    <property type="entry name" value="GH"/>
</dbReference>
<dbReference type="SMART" id="SM00812">
    <property type="entry name" value="Alpha_L_fucos"/>
    <property type="match status" value="1"/>
</dbReference>
<dbReference type="InterPro" id="IPR016286">
    <property type="entry name" value="FUC_metazoa-typ"/>
</dbReference>
<evidence type="ECO:0000259" key="8">
    <source>
        <dbReference type="Pfam" id="PF01120"/>
    </source>
</evidence>
<dbReference type="EC" id="3.2.1.51" evidence="3"/>